<dbReference type="KEGG" id="salq:SYNTR_1332"/>
<organism evidence="5 6">
    <name type="scientific">Candidatus Syntrophocurvum alkaliphilum</name>
    <dbReference type="NCBI Taxonomy" id="2293317"/>
    <lineage>
        <taxon>Bacteria</taxon>
        <taxon>Bacillati</taxon>
        <taxon>Bacillota</taxon>
        <taxon>Clostridia</taxon>
        <taxon>Eubacteriales</taxon>
        <taxon>Syntrophomonadaceae</taxon>
        <taxon>Candidatus Syntrophocurvum</taxon>
    </lineage>
</organism>
<evidence type="ECO:0000256" key="3">
    <source>
        <dbReference type="ARBA" id="ARBA00022840"/>
    </source>
</evidence>
<accession>A0A6I6DB79</accession>
<dbReference type="Proteomes" id="UP000426444">
    <property type="component" value="Chromosome"/>
</dbReference>
<dbReference type="Pfam" id="PF01078">
    <property type="entry name" value="Mg_chelatase"/>
    <property type="match status" value="1"/>
</dbReference>
<keyword evidence="2" id="KW-0547">Nucleotide-binding</keyword>
<dbReference type="Gene3D" id="3.40.50.300">
    <property type="entry name" value="P-loop containing nucleotide triphosphate hydrolases"/>
    <property type="match status" value="1"/>
</dbReference>
<proteinExistence type="inferred from homology"/>
<dbReference type="Pfam" id="PF13541">
    <property type="entry name" value="ChlI"/>
    <property type="match status" value="1"/>
</dbReference>
<dbReference type="NCBIfam" id="TIGR00368">
    <property type="entry name" value="YifB family Mg chelatase-like AAA ATPase"/>
    <property type="match status" value="1"/>
</dbReference>
<sequence>MLATVNTMVLNGVEAEPVKVEVDIQNALPGFEIVGLASTAVKEARDRVKLAIKNSGLKFPNRKIIVNLAPADMKKEGSHFDLAIAAGIIMSWQELDNNISNYFFVGELSLDGSVRKVPGVLPMAIELAKYDDNKLVVPYENEEEAALINDTNIYRLSHLTELINFLYGNTSLQIVKSPQITTTNKFPLDFAEVKGQESAKRALKIAAAGQHNALLIGPPGGGKTMLAKRLPGIMPEMTRNEILETTKIYSVANLLNSDTPLITTRPFRSPHKNASAASIIGGGRVPRPGEISLAQNGVLFLDELPEFNRDVLESLRQPLEDKTVTIARTHSTYTYPANFSLIGSMNPCPCGNFGSDIECRCSPLQIHRYLSRISGPLLDRMDLHVEVPRIKYEELTNTEEKSEDTSKNIREDIVYARDIQIKRFKNTNINLNSQMNPAQVRNHCKLDEKSEQLLKISFTKLNMTARAYDRVLKIARTIADLNNIKNIKVDHIAEAIQYRSLDRKYWNI</sequence>
<dbReference type="SUPFAM" id="SSF54211">
    <property type="entry name" value="Ribosomal protein S5 domain 2-like"/>
    <property type="match status" value="1"/>
</dbReference>
<keyword evidence="6" id="KW-1185">Reference proteome</keyword>
<dbReference type="PANTHER" id="PTHR32039">
    <property type="entry name" value="MAGNESIUM-CHELATASE SUBUNIT CHLI"/>
    <property type="match status" value="1"/>
</dbReference>
<dbReference type="EMBL" id="CP046457">
    <property type="protein sequence ID" value="QGT99925.1"/>
    <property type="molecule type" value="Genomic_DNA"/>
</dbReference>
<dbReference type="InterPro" id="IPR003593">
    <property type="entry name" value="AAA+_ATPase"/>
</dbReference>
<feature type="domain" description="AAA+ ATPase" evidence="4">
    <location>
        <begin position="209"/>
        <end position="391"/>
    </location>
</feature>
<dbReference type="InterPro" id="IPR027417">
    <property type="entry name" value="P-loop_NTPase"/>
</dbReference>
<evidence type="ECO:0000313" key="5">
    <source>
        <dbReference type="EMBL" id="QGT99925.1"/>
    </source>
</evidence>
<dbReference type="InterPro" id="IPR000523">
    <property type="entry name" value="Mg_chelatse_chII-like_cat_dom"/>
</dbReference>
<dbReference type="InterPro" id="IPR020568">
    <property type="entry name" value="Ribosomal_Su5_D2-typ_SF"/>
</dbReference>
<dbReference type="InterPro" id="IPR045006">
    <property type="entry name" value="CHLI-like"/>
</dbReference>
<reference evidence="6" key="1">
    <citation type="journal article" date="2019" name="Microbiology">
        <title>Complete Genome Sequence of an Uncultured Bacterium of the Candidate Phylum Bipolaricaulota.</title>
        <authorList>
            <person name="Kadnikov V.V."/>
            <person name="Mardanov A.V."/>
            <person name="Beletsky A.V."/>
            <person name="Frank Y.A."/>
            <person name="Karnachuk O.V."/>
            <person name="Ravin N.V."/>
        </authorList>
    </citation>
    <scope>NUCLEOTIDE SEQUENCE [LARGE SCALE GENOMIC DNA]</scope>
</reference>
<dbReference type="Gene3D" id="3.30.230.10">
    <property type="match status" value="1"/>
</dbReference>
<dbReference type="PANTHER" id="PTHR32039:SF7">
    <property type="entry name" value="COMPETENCE PROTEIN COMM"/>
    <property type="match status" value="1"/>
</dbReference>
<evidence type="ECO:0000259" key="4">
    <source>
        <dbReference type="SMART" id="SM00382"/>
    </source>
</evidence>
<dbReference type="SUPFAM" id="SSF52540">
    <property type="entry name" value="P-loop containing nucleoside triphosphate hydrolases"/>
    <property type="match status" value="1"/>
</dbReference>
<dbReference type="AlphaFoldDB" id="A0A6I6DB79"/>
<name>A0A6I6DB79_9FIRM</name>
<dbReference type="InterPro" id="IPR001208">
    <property type="entry name" value="MCM_dom"/>
</dbReference>
<dbReference type="Pfam" id="PF13335">
    <property type="entry name" value="Mg_chelatase_C"/>
    <property type="match status" value="1"/>
</dbReference>
<evidence type="ECO:0000256" key="2">
    <source>
        <dbReference type="ARBA" id="ARBA00022741"/>
    </source>
</evidence>
<dbReference type="GO" id="GO:0003677">
    <property type="term" value="F:DNA binding"/>
    <property type="evidence" value="ECO:0007669"/>
    <property type="project" value="InterPro"/>
</dbReference>
<dbReference type="PRINTS" id="PR01657">
    <property type="entry name" value="MCMFAMILY"/>
</dbReference>
<dbReference type="SMART" id="SM00382">
    <property type="entry name" value="AAA"/>
    <property type="match status" value="1"/>
</dbReference>
<protein>
    <submittedName>
        <fullName evidence="5">AAA+ ATPase superfamily protein YifB/ComM, associated with DNA recombination</fullName>
    </submittedName>
</protein>
<dbReference type="OrthoDB" id="9813147at2"/>
<dbReference type="InterPro" id="IPR004482">
    <property type="entry name" value="Mg_chelat-rel"/>
</dbReference>
<keyword evidence="3" id="KW-0067">ATP-binding</keyword>
<evidence type="ECO:0000256" key="1">
    <source>
        <dbReference type="ARBA" id="ARBA00006354"/>
    </source>
</evidence>
<comment type="similarity">
    <text evidence="1">Belongs to the Mg-chelatase subunits D/I family. ComM subfamily.</text>
</comment>
<dbReference type="RefSeq" id="WP_156203771.1">
    <property type="nucleotide sequence ID" value="NZ_CP046457.1"/>
</dbReference>
<evidence type="ECO:0000313" key="6">
    <source>
        <dbReference type="Proteomes" id="UP000426444"/>
    </source>
</evidence>
<dbReference type="InterPro" id="IPR025158">
    <property type="entry name" value="Mg_chelat-rel_C"/>
</dbReference>
<gene>
    <name evidence="5" type="ORF">SYNTR_1332</name>
</gene>
<dbReference type="GO" id="GO:0005524">
    <property type="term" value="F:ATP binding"/>
    <property type="evidence" value="ECO:0007669"/>
    <property type="project" value="UniProtKB-KW"/>
</dbReference>
<dbReference type="InterPro" id="IPR014721">
    <property type="entry name" value="Ribsml_uS5_D2-typ_fold_subgr"/>
</dbReference>